<evidence type="ECO:0000313" key="1">
    <source>
        <dbReference type="EMBL" id="KAL0373211.1"/>
    </source>
</evidence>
<gene>
    <name evidence="1" type="ORF">Scaly_1002700</name>
</gene>
<dbReference type="EMBL" id="JACGWM010000005">
    <property type="protein sequence ID" value="KAL0373211.1"/>
    <property type="molecule type" value="Genomic_DNA"/>
</dbReference>
<dbReference type="AlphaFoldDB" id="A0AAW2R0V4"/>
<dbReference type="PANTHER" id="PTHR48475:SF2">
    <property type="entry name" value="RIBONUCLEASE H"/>
    <property type="match status" value="1"/>
</dbReference>
<dbReference type="PANTHER" id="PTHR48475">
    <property type="entry name" value="RIBONUCLEASE H"/>
    <property type="match status" value="1"/>
</dbReference>
<reference evidence="1" key="1">
    <citation type="submission" date="2020-06" db="EMBL/GenBank/DDBJ databases">
        <authorList>
            <person name="Li T."/>
            <person name="Hu X."/>
            <person name="Zhang T."/>
            <person name="Song X."/>
            <person name="Zhang H."/>
            <person name="Dai N."/>
            <person name="Sheng W."/>
            <person name="Hou X."/>
            <person name="Wei L."/>
        </authorList>
    </citation>
    <scope>NUCLEOTIDE SEQUENCE</scope>
    <source>
        <strain evidence="1">KEN8</strain>
        <tissue evidence="1">Leaf</tissue>
    </source>
</reference>
<dbReference type="GO" id="GO:0003676">
    <property type="term" value="F:nucleic acid binding"/>
    <property type="evidence" value="ECO:0007669"/>
    <property type="project" value="InterPro"/>
</dbReference>
<protein>
    <submittedName>
        <fullName evidence="1">Uncharacterized protein</fullName>
    </submittedName>
</protein>
<dbReference type="InterPro" id="IPR036397">
    <property type="entry name" value="RNaseH_sf"/>
</dbReference>
<sequence length="165" mass="19208">MDIVGPFSMEPRQRKFILVSIDYFTKWVEAEPVKVANRILVQGIKKSLDRAGDNWVEELTSILWSYRTIPRGSTGESPFTLVWDRSDYPAEMGMPSHRIIHFSEDDNTQLLKENLDLVEELRETIFVRTQRYKNTIISAHNKRVKACYLQVGDLVLRRVVTLKPV</sequence>
<comment type="caution">
    <text evidence="1">The sequence shown here is derived from an EMBL/GenBank/DDBJ whole genome shotgun (WGS) entry which is preliminary data.</text>
</comment>
<reference evidence="1" key="2">
    <citation type="journal article" date="2024" name="Plant">
        <title>Genomic evolution and insights into agronomic trait innovations of Sesamum species.</title>
        <authorList>
            <person name="Miao H."/>
            <person name="Wang L."/>
            <person name="Qu L."/>
            <person name="Liu H."/>
            <person name="Sun Y."/>
            <person name="Le M."/>
            <person name="Wang Q."/>
            <person name="Wei S."/>
            <person name="Zheng Y."/>
            <person name="Lin W."/>
            <person name="Duan Y."/>
            <person name="Cao H."/>
            <person name="Xiong S."/>
            <person name="Wang X."/>
            <person name="Wei L."/>
            <person name="Li C."/>
            <person name="Ma Q."/>
            <person name="Ju M."/>
            <person name="Zhao R."/>
            <person name="Li G."/>
            <person name="Mu C."/>
            <person name="Tian Q."/>
            <person name="Mei H."/>
            <person name="Zhang T."/>
            <person name="Gao T."/>
            <person name="Zhang H."/>
        </authorList>
    </citation>
    <scope>NUCLEOTIDE SEQUENCE</scope>
    <source>
        <strain evidence="1">KEN8</strain>
    </source>
</reference>
<name>A0AAW2R0V4_9LAMI</name>
<proteinExistence type="predicted"/>
<accession>A0AAW2R0V4</accession>
<dbReference type="Gene3D" id="3.30.420.10">
    <property type="entry name" value="Ribonuclease H-like superfamily/Ribonuclease H"/>
    <property type="match status" value="2"/>
</dbReference>
<organism evidence="1">
    <name type="scientific">Sesamum calycinum</name>
    <dbReference type="NCBI Taxonomy" id="2727403"/>
    <lineage>
        <taxon>Eukaryota</taxon>
        <taxon>Viridiplantae</taxon>
        <taxon>Streptophyta</taxon>
        <taxon>Embryophyta</taxon>
        <taxon>Tracheophyta</taxon>
        <taxon>Spermatophyta</taxon>
        <taxon>Magnoliopsida</taxon>
        <taxon>eudicotyledons</taxon>
        <taxon>Gunneridae</taxon>
        <taxon>Pentapetalae</taxon>
        <taxon>asterids</taxon>
        <taxon>lamiids</taxon>
        <taxon>Lamiales</taxon>
        <taxon>Pedaliaceae</taxon>
        <taxon>Sesamum</taxon>
    </lineage>
</organism>
<dbReference type="InterPro" id="IPR012337">
    <property type="entry name" value="RNaseH-like_sf"/>
</dbReference>
<dbReference type="SUPFAM" id="SSF53098">
    <property type="entry name" value="Ribonuclease H-like"/>
    <property type="match status" value="1"/>
</dbReference>